<name>A0A1E5QGM4_9CYAN</name>
<dbReference type="EMBL" id="MJGC01000077">
    <property type="protein sequence ID" value="OEJ73835.1"/>
    <property type="molecule type" value="Genomic_DNA"/>
</dbReference>
<dbReference type="PANTHER" id="PTHR10272">
    <property type="entry name" value="PLATELET-ACTIVATING FACTOR ACETYLHYDROLASE"/>
    <property type="match status" value="1"/>
</dbReference>
<dbReference type="RefSeq" id="WP_069968445.1">
    <property type="nucleotide sequence ID" value="NZ_CM124774.1"/>
</dbReference>
<dbReference type="GO" id="GO:0003847">
    <property type="term" value="F:1-alkyl-2-acetylglycerophosphocholine esterase activity"/>
    <property type="evidence" value="ECO:0007669"/>
    <property type="project" value="TreeGrafter"/>
</dbReference>
<evidence type="ECO:0000256" key="1">
    <source>
        <dbReference type="ARBA" id="ARBA00022801"/>
    </source>
</evidence>
<dbReference type="InterPro" id="IPR000073">
    <property type="entry name" value="AB_hydrolase_1"/>
</dbReference>
<dbReference type="Pfam" id="PF07176">
    <property type="entry name" value="DUF1400"/>
    <property type="match status" value="1"/>
</dbReference>
<accession>A0A1E5QGM4</accession>
<evidence type="ECO:0000256" key="3">
    <source>
        <dbReference type="ARBA" id="ARBA00023098"/>
    </source>
</evidence>
<dbReference type="OrthoDB" id="422423at2"/>
<feature type="domain" description="AB hydrolase-1" evidence="5">
    <location>
        <begin position="254"/>
        <end position="471"/>
    </location>
</feature>
<dbReference type="AlphaFoldDB" id="A0A1E5QGM4"/>
<organism evidence="6">
    <name type="scientific">Desertifilum tharense IPPAS B-1220</name>
    <dbReference type="NCBI Taxonomy" id="1781255"/>
    <lineage>
        <taxon>Bacteria</taxon>
        <taxon>Bacillati</taxon>
        <taxon>Cyanobacteriota</taxon>
        <taxon>Cyanophyceae</taxon>
        <taxon>Desertifilales</taxon>
        <taxon>Desertifilaceae</taxon>
        <taxon>Desertifilum</taxon>
    </lineage>
</organism>
<keyword evidence="3" id="KW-0443">Lipid metabolism</keyword>
<dbReference type="PANTHER" id="PTHR10272:SF13">
    <property type="entry name" value="POLY(ETHYLENE TEREPHTHALATE) HYDROLASE"/>
    <property type="match status" value="1"/>
</dbReference>
<protein>
    <submittedName>
        <fullName evidence="6">Dienelactone hydrolase</fullName>
    </submittedName>
</protein>
<sequence length="564" mass="61919">MKLIQKLLKRSHSQFARRQSKPGLSLLVAGLLWGAIALPAQAAQRVTIRLGPFQHSVNITDLETFARTGQVSASLKPFESLLTPSVRQMLTQRLMLDPTLGDKVIDNILRSPAGSQIFRSLGMLVPGTNIEQLQAALAIALRQANELSAIEVLKAFPEENITINASAAVSVALKFNASYLQSQALGPLLERDLTVPGSFQPAFDPAAPGRQSVRQKTLNLHDWKRDRTIPVDLYWADIPVHPYGTNPSPPGPLVVISHGFGADRSYLAYLAHHLASHGLTVAAIEHPGSNISWLLDTSNGRNLQNVVPETEFTDRPRDVSFLLDELEKINRRPGILRGQLQTDRVTVIGHSLGGYTALALGGAQLDLSDLRQYCREQVPITRSAADWLQCAATDLPNQRQSLRDERVVQIMALNPLVGRLFGKRGINQVKVPTLILSSTNDAITPALDHQLRPFAQLNSPKYLITAIGGTHLSIGNLSGYPRNNLAYELQGQPVAPLRQLLQGVSLAFIKQLTPASETYKPFLSPQYAQYLSTPELPLRFSRSLPGSLSEWVEMAALLNWLRLG</sequence>
<comment type="caution">
    <text evidence="6">The sequence shown here is derived from an EMBL/GenBank/DDBJ whole genome shotgun (WGS) entry which is preliminary data.</text>
</comment>
<evidence type="ECO:0000259" key="4">
    <source>
        <dbReference type="Pfam" id="PF07176"/>
    </source>
</evidence>
<feature type="domain" description="DUF1400" evidence="4">
    <location>
        <begin position="42"/>
        <end position="164"/>
    </location>
</feature>
<evidence type="ECO:0000313" key="6">
    <source>
        <dbReference type="EMBL" id="OEJ73835.1"/>
    </source>
</evidence>
<dbReference type="GO" id="GO:0016042">
    <property type="term" value="P:lipid catabolic process"/>
    <property type="evidence" value="ECO:0007669"/>
    <property type="project" value="UniProtKB-KW"/>
</dbReference>
<proteinExistence type="predicted"/>
<dbReference type="Gene3D" id="3.40.50.1820">
    <property type="entry name" value="alpha/beta hydrolase"/>
    <property type="match status" value="1"/>
</dbReference>
<reference evidence="6" key="1">
    <citation type="submission" date="2016-09" db="EMBL/GenBank/DDBJ databases">
        <title>Draft genome of thermotolerant cyanobacterium Desertifilum sp. strain IPPAS B-1220.</title>
        <authorList>
            <person name="Sinetova M.A."/>
            <person name="Bolakhan K."/>
            <person name="Zayadan B.K."/>
            <person name="Mironov K.S."/>
            <person name="Ustinova V."/>
            <person name="Kupriyanova E.V."/>
            <person name="Sidorov R.A."/>
            <person name="Skrypnik A.N."/>
            <person name="Gogoleva N.E."/>
            <person name="Gogolev Y.V."/>
            <person name="Los D.A."/>
        </authorList>
    </citation>
    <scope>NUCLEOTIDE SEQUENCE [LARGE SCALE GENOMIC DNA]</scope>
    <source>
        <strain evidence="6">IPPAS B-1220</strain>
    </source>
</reference>
<keyword evidence="2" id="KW-0442">Lipid degradation</keyword>
<dbReference type="Pfam" id="PF12697">
    <property type="entry name" value="Abhydrolase_6"/>
    <property type="match status" value="1"/>
</dbReference>
<dbReference type="InterPro" id="IPR029058">
    <property type="entry name" value="AB_hydrolase_fold"/>
</dbReference>
<evidence type="ECO:0000259" key="5">
    <source>
        <dbReference type="Pfam" id="PF12697"/>
    </source>
</evidence>
<keyword evidence="1 6" id="KW-0378">Hydrolase</keyword>
<gene>
    <name evidence="6" type="ORF">BH720_17160</name>
</gene>
<evidence type="ECO:0000256" key="2">
    <source>
        <dbReference type="ARBA" id="ARBA00022963"/>
    </source>
</evidence>
<dbReference type="SUPFAM" id="SSF53474">
    <property type="entry name" value="alpha/beta-Hydrolases"/>
    <property type="match status" value="1"/>
</dbReference>
<dbReference type="STRING" id="1781255.BH720_17160"/>
<dbReference type="InterPro" id="IPR010802">
    <property type="entry name" value="DUF1400"/>
</dbReference>